<evidence type="ECO:0000256" key="1">
    <source>
        <dbReference type="ARBA" id="ARBA00004370"/>
    </source>
</evidence>
<dbReference type="PROSITE" id="PS50221">
    <property type="entry name" value="GAIN_B"/>
    <property type="match status" value="1"/>
</dbReference>
<evidence type="ECO:0000256" key="4">
    <source>
        <dbReference type="ARBA" id="ARBA00023136"/>
    </source>
</evidence>
<keyword evidence="5" id="KW-1015">Disulfide bond</keyword>
<evidence type="ECO:0000313" key="7">
    <source>
        <dbReference type="EMBL" id="CAD7630147.1"/>
    </source>
</evidence>
<dbReference type="AlphaFoldDB" id="A0A7R9KVD9"/>
<evidence type="ECO:0000256" key="3">
    <source>
        <dbReference type="ARBA" id="ARBA00022989"/>
    </source>
</evidence>
<accession>A0A7R9KVD9</accession>
<evidence type="ECO:0000256" key="5">
    <source>
        <dbReference type="ARBA" id="ARBA00023157"/>
    </source>
</evidence>
<keyword evidence="2" id="KW-0812">Transmembrane</keyword>
<evidence type="ECO:0000256" key="2">
    <source>
        <dbReference type="ARBA" id="ARBA00022692"/>
    </source>
</evidence>
<sequence length="162" mass="17309">MHFPTEDTVMNTAWMVMQESLTLPLQTSITSSASKPGVLKVVFLAYRNVQDFLTPLNHTSAQPSATGAGNSLLSPASALSLSSAPTAISGQSATTAGPMATAGGAPVAKRVINSKVMTLSLVGETNNAFNIRLAQPIQLRFKHLIEDNMSNPQCVYWDYNIR</sequence>
<protein>
    <recommendedName>
        <fullName evidence="6">GAIN-B domain-containing protein</fullName>
    </recommendedName>
</protein>
<gene>
    <name evidence="7" type="ORF">OSB1V03_LOCUS10560</name>
</gene>
<dbReference type="InterPro" id="IPR046338">
    <property type="entry name" value="GAIN_dom_sf"/>
</dbReference>
<evidence type="ECO:0000313" key="8">
    <source>
        <dbReference type="Proteomes" id="UP000759131"/>
    </source>
</evidence>
<keyword evidence="8" id="KW-1185">Reference proteome</keyword>
<comment type="subcellular location">
    <subcellularLocation>
        <location evidence="1">Membrane</location>
    </subcellularLocation>
</comment>
<organism evidence="7">
    <name type="scientific">Medioppia subpectinata</name>
    <dbReference type="NCBI Taxonomy" id="1979941"/>
    <lineage>
        <taxon>Eukaryota</taxon>
        <taxon>Metazoa</taxon>
        <taxon>Ecdysozoa</taxon>
        <taxon>Arthropoda</taxon>
        <taxon>Chelicerata</taxon>
        <taxon>Arachnida</taxon>
        <taxon>Acari</taxon>
        <taxon>Acariformes</taxon>
        <taxon>Sarcoptiformes</taxon>
        <taxon>Oribatida</taxon>
        <taxon>Brachypylina</taxon>
        <taxon>Oppioidea</taxon>
        <taxon>Oppiidae</taxon>
        <taxon>Medioppia</taxon>
    </lineage>
</organism>
<feature type="domain" description="GAIN-B" evidence="6">
    <location>
        <begin position="1"/>
        <end position="162"/>
    </location>
</feature>
<dbReference type="InterPro" id="IPR057244">
    <property type="entry name" value="GAIN_B"/>
</dbReference>
<name>A0A7R9KVD9_9ACAR</name>
<dbReference type="GO" id="GO:0016020">
    <property type="term" value="C:membrane"/>
    <property type="evidence" value="ECO:0007669"/>
    <property type="project" value="UniProtKB-SubCell"/>
</dbReference>
<evidence type="ECO:0000259" key="6">
    <source>
        <dbReference type="PROSITE" id="PS50221"/>
    </source>
</evidence>
<proteinExistence type="predicted"/>
<reference evidence="7" key="1">
    <citation type="submission" date="2020-11" db="EMBL/GenBank/DDBJ databases">
        <authorList>
            <person name="Tran Van P."/>
        </authorList>
    </citation>
    <scope>NUCLEOTIDE SEQUENCE</scope>
</reference>
<dbReference type="EMBL" id="CAJPIZ010007770">
    <property type="protein sequence ID" value="CAG2110577.1"/>
    <property type="molecule type" value="Genomic_DNA"/>
</dbReference>
<keyword evidence="3" id="KW-1133">Transmembrane helix</keyword>
<dbReference type="Proteomes" id="UP000759131">
    <property type="component" value="Unassembled WGS sequence"/>
</dbReference>
<keyword evidence="4" id="KW-0472">Membrane</keyword>
<dbReference type="EMBL" id="OC862345">
    <property type="protein sequence ID" value="CAD7630147.1"/>
    <property type="molecule type" value="Genomic_DNA"/>
</dbReference>
<dbReference type="Gene3D" id="2.60.220.50">
    <property type="match status" value="1"/>
</dbReference>